<dbReference type="InterPro" id="IPR013083">
    <property type="entry name" value="Znf_RING/FYVE/PHD"/>
</dbReference>
<dbReference type="Proteomes" id="UP000681722">
    <property type="component" value="Unassembled WGS sequence"/>
</dbReference>
<keyword evidence="2 4" id="KW-0863">Zinc-finger</keyword>
<dbReference type="SUPFAM" id="SSF57850">
    <property type="entry name" value="RING/U-box"/>
    <property type="match status" value="1"/>
</dbReference>
<evidence type="ECO:0000256" key="4">
    <source>
        <dbReference type="PROSITE-ProRule" id="PRU00175"/>
    </source>
</evidence>
<keyword evidence="1" id="KW-0479">Metal-binding</keyword>
<dbReference type="GO" id="GO:0006511">
    <property type="term" value="P:ubiquitin-dependent protein catabolic process"/>
    <property type="evidence" value="ECO:0007669"/>
    <property type="project" value="TreeGrafter"/>
</dbReference>
<evidence type="ECO:0000313" key="10">
    <source>
        <dbReference type="EMBL" id="CAF3652121.1"/>
    </source>
</evidence>
<dbReference type="InterPro" id="IPR001841">
    <property type="entry name" value="Znf_RING"/>
</dbReference>
<feature type="compositionally biased region" description="Acidic residues" evidence="5">
    <location>
        <begin position="85"/>
        <end position="95"/>
    </location>
</feature>
<evidence type="ECO:0000256" key="2">
    <source>
        <dbReference type="ARBA" id="ARBA00022771"/>
    </source>
</evidence>
<evidence type="ECO:0000256" key="1">
    <source>
        <dbReference type="ARBA" id="ARBA00022723"/>
    </source>
</evidence>
<proteinExistence type="predicted"/>
<dbReference type="GO" id="GO:0016567">
    <property type="term" value="P:protein ubiquitination"/>
    <property type="evidence" value="ECO:0007669"/>
    <property type="project" value="TreeGrafter"/>
</dbReference>
<keyword evidence="3" id="KW-0862">Zinc</keyword>
<dbReference type="OrthoDB" id="8062037at2759"/>
<protein>
    <recommendedName>
        <fullName evidence="6">RING-type domain-containing protein</fullName>
    </recommendedName>
</protein>
<gene>
    <name evidence="8" type="ORF">GPM918_LOCUS6768</name>
    <name evidence="7" type="ORF">OVA965_LOCUS7373</name>
    <name evidence="10" type="ORF">SRO942_LOCUS6768</name>
    <name evidence="9" type="ORF">TMI583_LOCUS7368</name>
</gene>
<dbReference type="Proteomes" id="UP000677228">
    <property type="component" value="Unassembled WGS sequence"/>
</dbReference>
<comment type="caution">
    <text evidence="8">The sequence shown here is derived from an EMBL/GenBank/DDBJ whole genome shotgun (WGS) entry which is preliminary data.</text>
</comment>
<evidence type="ECO:0000256" key="3">
    <source>
        <dbReference type="ARBA" id="ARBA00022833"/>
    </source>
</evidence>
<accession>A0A813X8B5</accession>
<dbReference type="GO" id="GO:0008270">
    <property type="term" value="F:zinc ion binding"/>
    <property type="evidence" value="ECO:0007669"/>
    <property type="project" value="UniProtKB-KW"/>
</dbReference>
<dbReference type="PANTHER" id="PTHR45931:SF15">
    <property type="entry name" value="SI:CH211-59O9.10"/>
    <property type="match status" value="1"/>
</dbReference>
<evidence type="ECO:0000256" key="5">
    <source>
        <dbReference type="SAM" id="MobiDB-lite"/>
    </source>
</evidence>
<dbReference type="Proteomes" id="UP000682733">
    <property type="component" value="Unassembled WGS sequence"/>
</dbReference>
<evidence type="ECO:0000313" key="11">
    <source>
        <dbReference type="Proteomes" id="UP000663829"/>
    </source>
</evidence>
<name>A0A813X8B5_9BILA</name>
<dbReference type="EMBL" id="CAJNOK010002340">
    <property type="protein sequence ID" value="CAF0855674.1"/>
    <property type="molecule type" value="Genomic_DNA"/>
</dbReference>
<reference evidence="8" key="1">
    <citation type="submission" date="2021-02" db="EMBL/GenBank/DDBJ databases">
        <authorList>
            <person name="Nowell W R."/>
        </authorList>
    </citation>
    <scope>NUCLEOTIDE SEQUENCE</scope>
</reference>
<sequence>MMSNTNNVHLNECATMRTKNENDELQQTESMNSQICTLQSQGNHILSTTTIESQGLPPRENDPFETSNAHNSSVEVIDAAHADDSDSWTTDDEGDFYSNNENLPTDEDDDENQFGEPGLSNYLINIYPVTTAEESSCVGKLCDICLNEYKETDKLRLLPCLHRFHVKCIDKWLKVS</sequence>
<feature type="compositionally biased region" description="Acidic residues" evidence="5">
    <location>
        <begin position="104"/>
        <end position="113"/>
    </location>
</feature>
<evidence type="ECO:0000259" key="6">
    <source>
        <dbReference type="PROSITE" id="PS50089"/>
    </source>
</evidence>
<feature type="region of interest" description="Disordered" evidence="5">
    <location>
        <begin position="76"/>
        <end position="115"/>
    </location>
</feature>
<organism evidence="8 11">
    <name type="scientific">Didymodactylos carnosus</name>
    <dbReference type="NCBI Taxonomy" id="1234261"/>
    <lineage>
        <taxon>Eukaryota</taxon>
        <taxon>Metazoa</taxon>
        <taxon>Spiralia</taxon>
        <taxon>Gnathifera</taxon>
        <taxon>Rotifera</taxon>
        <taxon>Eurotatoria</taxon>
        <taxon>Bdelloidea</taxon>
        <taxon>Philodinida</taxon>
        <taxon>Philodinidae</taxon>
        <taxon>Didymodactylos</taxon>
    </lineage>
</organism>
<dbReference type="Pfam" id="PF17123">
    <property type="entry name" value="zf-RING_11"/>
    <property type="match status" value="1"/>
</dbReference>
<dbReference type="EMBL" id="CAJOBA010002340">
    <property type="protein sequence ID" value="CAF3640711.1"/>
    <property type="molecule type" value="Genomic_DNA"/>
</dbReference>
<evidence type="ECO:0000313" key="7">
    <source>
        <dbReference type="EMBL" id="CAF0855674.1"/>
    </source>
</evidence>
<evidence type="ECO:0000313" key="8">
    <source>
        <dbReference type="EMBL" id="CAF0864594.1"/>
    </source>
</evidence>
<dbReference type="GO" id="GO:0005634">
    <property type="term" value="C:nucleus"/>
    <property type="evidence" value="ECO:0007669"/>
    <property type="project" value="TreeGrafter"/>
</dbReference>
<dbReference type="PANTHER" id="PTHR45931">
    <property type="entry name" value="SI:CH211-59O9.10"/>
    <property type="match status" value="1"/>
</dbReference>
<dbReference type="PROSITE" id="PS50089">
    <property type="entry name" value="ZF_RING_2"/>
    <property type="match status" value="1"/>
</dbReference>
<dbReference type="InterPro" id="IPR051834">
    <property type="entry name" value="RING_finger_E3_ligase"/>
</dbReference>
<keyword evidence="11" id="KW-1185">Reference proteome</keyword>
<dbReference type="GO" id="GO:0045893">
    <property type="term" value="P:positive regulation of DNA-templated transcription"/>
    <property type="evidence" value="ECO:0007669"/>
    <property type="project" value="TreeGrafter"/>
</dbReference>
<dbReference type="EMBL" id="CAJOBC010001060">
    <property type="protein sequence ID" value="CAF3652121.1"/>
    <property type="molecule type" value="Genomic_DNA"/>
</dbReference>
<dbReference type="AlphaFoldDB" id="A0A813X8B5"/>
<feature type="domain" description="RING-type" evidence="6">
    <location>
        <begin position="142"/>
        <end position="176"/>
    </location>
</feature>
<dbReference type="EMBL" id="CAJNOQ010001060">
    <property type="protein sequence ID" value="CAF0864594.1"/>
    <property type="molecule type" value="Genomic_DNA"/>
</dbReference>
<dbReference type="GO" id="GO:0061630">
    <property type="term" value="F:ubiquitin protein ligase activity"/>
    <property type="evidence" value="ECO:0007669"/>
    <property type="project" value="TreeGrafter"/>
</dbReference>
<evidence type="ECO:0000313" key="9">
    <source>
        <dbReference type="EMBL" id="CAF3640711.1"/>
    </source>
</evidence>
<dbReference type="Gene3D" id="3.30.40.10">
    <property type="entry name" value="Zinc/RING finger domain, C3HC4 (zinc finger)"/>
    <property type="match status" value="1"/>
</dbReference>
<dbReference type="Proteomes" id="UP000663829">
    <property type="component" value="Unassembled WGS sequence"/>
</dbReference>